<comment type="caution">
    <text evidence="1">The sequence shown here is derived from an EMBL/GenBank/DDBJ whole genome shotgun (WGS) entry which is preliminary data.</text>
</comment>
<dbReference type="Proteomes" id="UP001057375">
    <property type="component" value="Unassembled WGS sequence"/>
</dbReference>
<reference evidence="1" key="1">
    <citation type="submission" date="2022-03" db="EMBL/GenBank/DDBJ databases">
        <title>Draft genome sequence of Aduncisulcus paluster, a free-living microaerophilic Fornicata.</title>
        <authorList>
            <person name="Yuyama I."/>
            <person name="Kume K."/>
            <person name="Tamura T."/>
            <person name="Inagaki Y."/>
            <person name="Hashimoto T."/>
        </authorList>
    </citation>
    <scope>NUCLEOTIDE SEQUENCE</scope>
    <source>
        <strain evidence="1">NY0171</strain>
    </source>
</reference>
<feature type="non-terminal residue" evidence="1">
    <location>
        <position position="66"/>
    </location>
</feature>
<sequence>MATKVLLVGTEATTPSTTASPSKIISAAQKTNDEIYSRGPHVRSNGCYDVRWCVCAGDFCSAGEHN</sequence>
<gene>
    <name evidence="1" type="ORF">ADUPG1_001225</name>
</gene>
<name>A0ABQ5KDN0_9EUKA</name>
<accession>A0ABQ5KDN0</accession>
<keyword evidence="2" id="KW-1185">Reference proteome</keyword>
<dbReference type="EMBL" id="BQXS01000899">
    <property type="protein sequence ID" value="GKT29569.1"/>
    <property type="molecule type" value="Genomic_DNA"/>
</dbReference>
<evidence type="ECO:0000313" key="2">
    <source>
        <dbReference type="Proteomes" id="UP001057375"/>
    </source>
</evidence>
<protein>
    <submittedName>
        <fullName evidence="1">Uncharacterized protein</fullName>
    </submittedName>
</protein>
<organism evidence="1 2">
    <name type="scientific">Aduncisulcus paluster</name>
    <dbReference type="NCBI Taxonomy" id="2918883"/>
    <lineage>
        <taxon>Eukaryota</taxon>
        <taxon>Metamonada</taxon>
        <taxon>Carpediemonas-like organisms</taxon>
        <taxon>Aduncisulcus</taxon>
    </lineage>
</organism>
<proteinExistence type="predicted"/>
<evidence type="ECO:0000313" key="1">
    <source>
        <dbReference type="EMBL" id="GKT29569.1"/>
    </source>
</evidence>